<dbReference type="InterPro" id="IPR036514">
    <property type="entry name" value="SGNH_hydro_sf"/>
</dbReference>
<dbReference type="Pfam" id="PF13472">
    <property type="entry name" value="Lipase_GDSL_2"/>
    <property type="match status" value="1"/>
</dbReference>
<feature type="compositionally biased region" description="Polar residues" evidence="1">
    <location>
        <begin position="65"/>
        <end position="76"/>
    </location>
</feature>
<dbReference type="EMBL" id="JACRSW010000029">
    <property type="protein sequence ID" value="MBC8557536.1"/>
    <property type="molecule type" value="Genomic_DNA"/>
</dbReference>
<sequence>MKNRKIHHIWSVGIAASILISSLGIGSGNDQTKVQAQEQPQNTVAVLPESSPTSTTEASPSTQSNKTSAPKETVQPTAKVKKWKKVSGVKLFRYSTHVVKVTWNKHKKANYYRVYYAKKNGKYHLAGVTKNTHLLVKKLKNHTAYSFYVQACKKKKLSPSDSVPSKKRQMKMKTYKRKIVFAGDSICEGVGYGQAFPQMHSSAKKKTVAYRGLNTVTFHTKRIFNGRTGLQKLVAERPYRVYMMLGMNEIHYRKTSLMIAEYKDMINYIRQASPNTDIVLCAVSPVTRAERARHTGMKQIPIFNKKLKKLAKKVHANYLDYTDFLKDSGGYLKAQYAAGDGYHWKNPAYTQFGKVVGKYDKALDH</sequence>
<dbReference type="Gene3D" id="3.40.50.1110">
    <property type="entry name" value="SGNH hydrolase"/>
    <property type="match status" value="1"/>
</dbReference>
<dbReference type="InterPro" id="IPR013830">
    <property type="entry name" value="SGNH_hydro"/>
</dbReference>
<feature type="compositionally biased region" description="Low complexity" evidence="1">
    <location>
        <begin position="48"/>
        <end position="64"/>
    </location>
</feature>
<evidence type="ECO:0000259" key="2">
    <source>
        <dbReference type="Pfam" id="PF00041"/>
    </source>
</evidence>
<proteinExistence type="predicted"/>
<protein>
    <recommendedName>
        <fullName evidence="6">SGNH hydrolase-type esterase domain-containing protein</fullName>
    </recommendedName>
</protein>
<dbReference type="InterPro" id="IPR013783">
    <property type="entry name" value="Ig-like_fold"/>
</dbReference>
<dbReference type="PANTHER" id="PTHR30383">
    <property type="entry name" value="THIOESTERASE 1/PROTEASE 1/LYSOPHOSPHOLIPASE L1"/>
    <property type="match status" value="1"/>
</dbReference>
<evidence type="ECO:0000313" key="5">
    <source>
        <dbReference type="Proteomes" id="UP000637513"/>
    </source>
</evidence>
<evidence type="ECO:0008006" key="6">
    <source>
        <dbReference type="Google" id="ProtNLM"/>
    </source>
</evidence>
<feature type="region of interest" description="Disordered" evidence="1">
    <location>
        <begin position="29"/>
        <end position="79"/>
    </location>
</feature>
<name>A0ABR7MUQ3_9FIRM</name>
<comment type="caution">
    <text evidence="4">The sequence shown here is derived from an EMBL/GenBank/DDBJ whole genome shotgun (WGS) entry which is preliminary data.</text>
</comment>
<keyword evidence="5" id="KW-1185">Reference proteome</keyword>
<dbReference type="RefSeq" id="WP_249304809.1">
    <property type="nucleotide sequence ID" value="NZ_JACRSW010000029.1"/>
</dbReference>
<reference evidence="4 5" key="1">
    <citation type="submission" date="2020-08" db="EMBL/GenBank/DDBJ databases">
        <title>Genome public.</title>
        <authorList>
            <person name="Liu C."/>
            <person name="Sun Q."/>
        </authorList>
    </citation>
    <scope>NUCLEOTIDE SEQUENCE [LARGE SCALE GENOMIC DNA]</scope>
    <source>
        <strain evidence="4 5">BX3</strain>
    </source>
</reference>
<dbReference type="PANTHER" id="PTHR30383:SF5">
    <property type="entry name" value="SGNH HYDROLASE-TYPE ESTERASE DOMAIN-CONTAINING PROTEIN"/>
    <property type="match status" value="1"/>
</dbReference>
<dbReference type="SUPFAM" id="SSF49265">
    <property type="entry name" value="Fibronectin type III"/>
    <property type="match status" value="1"/>
</dbReference>
<dbReference type="InterPro" id="IPR003961">
    <property type="entry name" value="FN3_dom"/>
</dbReference>
<evidence type="ECO:0000313" key="4">
    <source>
        <dbReference type="EMBL" id="MBC8557536.1"/>
    </source>
</evidence>
<dbReference type="SUPFAM" id="SSF52266">
    <property type="entry name" value="SGNH hydrolase"/>
    <property type="match status" value="1"/>
</dbReference>
<accession>A0ABR7MUQ3</accession>
<feature type="domain" description="Fibronectin type-III" evidence="2">
    <location>
        <begin position="95"/>
        <end position="160"/>
    </location>
</feature>
<dbReference type="Gene3D" id="2.60.40.10">
    <property type="entry name" value="Immunoglobulins"/>
    <property type="match status" value="1"/>
</dbReference>
<dbReference type="InterPro" id="IPR036116">
    <property type="entry name" value="FN3_sf"/>
</dbReference>
<dbReference type="Proteomes" id="UP000637513">
    <property type="component" value="Unassembled WGS sequence"/>
</dbReference>
<dbReference type="InterPro" id="IPR051532">
    <property type="entry name" value="Ester_Hydrolysis_Enzymes"/>
</dbReference>
<dbReference type="Pfam" id="PF00041">
    <property type="entry name" value="fn3"/>
    <property type="match status" value="1"/>
</dbReference>
<gene>
    <name evidence="4" type="ORF">H8700_07425</name>
</gene>
<evidence type="ECO:0000256" key="1">
    <source>
        <dbReference type="SAM" id="MobiDB-lite"/>
    </source>
</evidence>
<feature type="compositionally biased region" description="Polar residues" evidence="1">
    <location>
        <begin position="29"/>
        <end position="44"/>
    </location>
</feature>
<organism evidence="4 5">
    <name type="scientific">Jutongia hominis</name>
    <dbReference type="NCBI Taxonomy" id="2763664"/>
    <lineage>
        <taxon>Bacteria</taxon>
        <taxon>Bacillati</taxon>
        <taxon>Bacillota</taxon>
        <taxon>Clostridia</taxon>
        <taxon>Lachnospirales</taxon>
        <taxon>Lachnospiraceae</taxon>
        <taxon>Jutongia</taxon>
    </lineage>
</organism>
<feature type="domain" description="SGNH hydrolase-type esterase" evidence="3">
    <location>
        <begin position="181"/>
        <end position="343"/>
    </location>
</feature>
<dbReference type="CDD" id="cd00063">
    <property type="entry name" value="FN3"/>
    <property type="match status" value="1"/>
</dbReference>
<evidence type="ECO:0000259" key="3">
    <source>
        <dbReference type="Pfam" id="PF13472"/>
    </source>
</evidence>